<feature type="compositionally biased region" description="Polar residues" evidence="1">
    <location>
        <begin position="141"/>
        <end position="155"/>
    </location>
</feature>
<comment type="caution">
    <text evidence="3">The sequence shown here is derived from an EMBL/GenBank/DDBJ whole genome shotgun (WGS) entry which is preliminary data.</text>
</comment>
<dbReference type="Pfam" id="PF03743">
    <property type="entry name" value="TrbI"/>
    <property type="match status" value="1"/>
</dbReference>
<feature type="region of interest" description="Disordered" evidence="1">
    <location>
        <begin position="141"/>
        <end position="211"/>
    </location>
</feature>
<protein>
    <submittedName>
        <fullName evidence="3">Uncharacterized protein</fullName>
    </submittedName>
</protein>
<dbReference type="AlphaFoldDB" id="G5JD73"/>
<dbReference type="InterPro" id="IPR005498">
    <property type="entry name" value="T4SS_VirB10/TraB/TrbI"/>
</dbReference>
<keyword evidence="2" id="KW-0472">Membrane</keyword>
<evidence type="ECO:0000313" key="3">
    <source>
        <dbReference type="EMBL" id="EHJ09867.1"/>
    </source>
</evidence>
<dbReference type="PATRIC" id="fig|423471.3.peg.5016"/>
<gene>
    <name evidence="3" type="ORF">CWATWH0003_5371</name>
</gene>
<name>G5JD73_CROWT</name>
<evidence type="ECO:0000313" key="4">
    <source>
        <dbReference type="Proteomes" id="UP000003477"/>
    </source>
</evidence>
<keyword evidence="2" id="KW-0812">Transmembrane</keyword>
<sequence length="515" mass="55507">MSNQPNYSNEEINQLLGLELRPVTLTEEENNEVVFDDESIELTEVEETNRKSLASNPWAKLGLIGGVLGFVFLGIGTFVTVTGNLATSSDLQANQSENDETTEDTGPSEAETLAALKAKAALAGQESELNRLKSIDEPLEQQEQAPETNLVSKEPQQAVKPVSTPPPPRVQTVAVRPTPQPLPKPVKRTSRPSSPPVRPTVPSVTPRTLDPMQQWQTLAQIGSYGGGESSESTLAGTVNEAEITNQVALANSSHNTSSIIPRTQPIPGTNHGVSTHPTRVAGNINQNSNISEEERFLSGNTTSQQITIGQRATAVLQSSLISESNRGQNDFVERFVVTLSTPLNNQQGVEILPIGTKMLVAVRSVHDSGKVTTVVESVVKDGQEIPLPDGAMFLRDADGKPLMASLMPSGQRERMEANATTFVMGALSKTGELLNRGSTSTFISGGNFSQSQQFDEPSYIGGLLEGGFTPLAERMNQQHENHLSTLDSRTPLWIVEQGTTVEIFVNQTIQLTINN</sequence>
<organism evidence="3 4">
    <name type="scientific">Crocosphaera watsonii WH 0003</name>
    <dbReference type="NCBI Taxonomy" id="423471"/>
    <lineage>
        <taxon>Bacteria</taxon>
        <taxon>Bacillati</taxon>
        <taxon>Cyanobacteriota</taxon>
        <taxon>Cyanophyceae</taxon>
        <taxon>Oscillatoriophycideae</taxon>
        <taxon>Chroococcales</taxon>
        <taxon>Aphanothecaceae</taxon>
        <taxon>Crocosphaera</taxon>
    </lineage>
</organism>
<feature type="transmembrane region" description="Helical" evidence="2">
    <location>
        <begin position="58"/>
        <end position="79"/>
    </location>
</feature>
<accession>G5JD73</accession>
<dbReference type="Proteomes" id="UP000003477">
    <property type="component" value="Unassembled WGS sequence"/>
</dbReference>
<reference evidence="3 4" key="1">
    <citation type="journal article" date="2011" name="Front. Microbiol.">
        <title>Two Strains of Crocosphaera watsonii with Highly Conserved Genomes are Distinguished by Strain-Specific Features.</title>
        <authorList>
            <person name="Bench S.R."/>
            <person name="Ilikchyan I.N."/>
            <person name="Tripp H.J."/>
            <person name="Zehr J.P."/>
        </authorList>
    </citation>
    <scope>NUCLEOTIDE SEQUENCE [LARGE SCALE GENOMIC DNA]</scope>
    <source>
        <strain evidence="3 4">WH 0003</strain>
    </source>
</reference>
<evidence type="ECO:0000256" key="2">
    <source>
        <dbReference type="SAM" id="Phobius"/>
    </source>
</evidence>
<dbReference type="RefSeq" id="WP_007313126.1">
    <property type="nucleotide sequence ID" value="NZ_AESD01000829.1"/>
</dbReference>
<proteinExistence type="predicted"/>
<evidence type="ECO:0000256" key="1">
    <source>
        <dbReference type="SAM" id="MobiDB-lite"/>
    </source>
</evidence>
<dbReference type="GeneID" id="88768692"/>
<keyword evidence="2" id="KW-1133">Transmembrane helix</keyword>
<dbReference type="EMBL" id="AESD01000829">
    <property type="protein sequence ID" value="EHJ09867.1"/>
    <property type="molecule type" value="Genomic_DNA"/>
</dbReference>